<dbReference type="PANTHER" id="PTHR45339">
    <property type="entry name" value="HYBRID SIGNAL TRANSDUCTION HISTIDINE KINASE J"/>
    <property type="match status" value="1"/>
</dbReference>
<dbReference type="FunFam" id="3.30.565.10:FF:000010">
    <property type="entry name" value="Sensor histidine kinase RcsC"/>
    <property type="match status" value="1"/>
</dbReference>
<keyword evidence="3 5" id="KW-0597">Phosphoprotein</keyword>
<evidence type="ECO:0000313" key="9">
    <source>
        <dbReference type="Proteomes" id="UP000443153"/>
    </source>
</evidence>
<dbReference type="CDD" id="cd16922">
    <property type="entry name" value="HATPase_EvgS-ArcB-TorS-like"/>
    <property type="match status" value="1"/>
</dbReference>
<dbReference type="CDD" id="cd00082">
    <property type="entry name" value="HisKA"/>
    <property type="match status" value="1"/>
</dbReference>
<evidence type="ECO:0000256" key="5">
    <source>
        <dbReference type="PROSITE-ProRule" id="PRU00169"/>
    </source>
</evidence>
<dbReference type="InterPro" id="IPR004358">
    <property type="entry name" value="Sig_transdc_His_kin-like_C"/>
</dbReference>
<dbReference type="InterPro" id="IPR003594">
    <property type="entry name" value="HATPase_dom"/>
</dbReference>
<dbReference type="SUPFAM" id="SSF47384">
    <property type="entry name" value="Homodimeric domain of signal transducing histidine kinase"/>
    <property type="match status" value="1"/>
</dbReference>
<dbReference type="PANTHER" id="PTHR45339:SF1">
    <property type="entry name" value="HYBRID SIGNAL TRANSDUCTION HISTIDINE KINASE J"/>
    <property type="match status" value="1"/>
</dbReference>
<reference evidence="8 9" key="1">
    <citation type="submission" date="2019-11" db="EMBL/GenBank/DDBJ databases">
        <title>Maribacter lutea sp. nov., a marine bacterium isolated from intertidal sand.</title>
        <authorList>
            <person name="Liu A."/>
        </authorList>
    </citation>
    <scope>NUCLEOTIDE SEQUENCE [LARGE SCALE GENOMIC DNA]</scope>
    <source>
        <strain evidence="8 9">RZ05</strain>
    </source>
</reference>
<dbReference type="RefSeq" id="WP_154365654.1">
    <property type="nucleotide sequence ID" value="NZ_WKJH01000005.1"/>
</dbReference>
<dbReference type="Pfam" id="PF00072">
    <property type="entry name" value="Response_reg"/>
    <property type="match status" value="1"/>
</dbReference>
<dbReference type="SMART" id="SM00448">
    <property type="entry name" value="REC"/>
    <property type="match status" value="1"/>
</dbReference>
<dbReference type="Gene3D" id="3.30.565.10">
    <property type="entry name" value="Histidine kinase-like ATPase, C-terminal domain"/>
    <property type="match status" value="1"/>
</dbReference>
<evidence type="ECO:0000313" key="8">
    <source>
        <dbReference type="EMBL" id="MRX64122.1"/>
    </source>
</evidence>
<dbReference type="Gene3D" id="1.10.287.130">
    <property type="match status" value="1"/>
</dbReference>
<evidence type="ECO:0000256" key="2">
    <source>
        <dbReference type="ARBA" id="ARBA00012438"/>
    </source>
</evidence>
<dbReference type="SMART" id="SM00387">
    <property type="entry name" value="HATPase_c"/>
    <property type="match status" value="1"/>
</dbReference>
<dbReference type="Gene3D" id="3.40.50.2300">
    <property type="match status" value="1"/>
</dbReference>
<evidence type="ECO:0000256" key="3">
    <source>
        <dbReference type="ARBA" id="ARBA00022553"/>
    </source>
</evidence>
<feature type="domain" description="Response regulatory" evidence="7">
    <location>
        <begin position="390"/>
        <end position="509"/>
    </location>
</feature>
<dbReference type="SUPFAM" id="SSF52172">
    <property type="entry name" value="CheY-like"/>
    <property type="match status" value="1"/>
</dbReference>
<dbReference type="InterPro" id="IPR036890">
    <property type="entry name" value="HATPase_C_sf"/>
</dbReference>
<dbReference type="EC" id="2.7.13.3" evidence="2"/>
<dbReference type="PRINTS" id="PR00344">
    <property type="entry name" value="BCTRLSENSOR"/>
</dbReference>
<dbReference type="Pfam" id="PF00512">
    <property type="entry name" value="HisKA"/>
    <property type="match status" value="1"/>
</dbReference>
<protein>
    <recommendedName>
        <fullName evidence="2">histidine kinase</fullName>
        <ecNumber evidence="2">2.7.13.3</ecNumber>
    </recommendedName>
</protein>
<proteinExistence type="predicted"/>
<evidence type="ECO:0000259" key="7">
    <source>
        <dbReference type="PROSITE" id="PS50110"/>
    </source>
</evidence>
<dbReference type="SMART" id="SM00388">
    <property type="entry name" value="HisKA"/>
    <property type="match status" value="1"/>
</dbReference>
<keyword evidence="9" id="KW-1185">Reference proteome</keyword>
<dbReference type="InterPro" id="IPR001789">
    <property type="entry name" value="Sig_transdc_resp-reg_receiver"/>
</dbReference>
<sequence>MTSLKQYKEQYINQNIQFVLIDQEGTILESDQTFIELNLGDYIYELHPFFATYSAFLDISDETMTYNCVHLEFNEKEFITDVKMMKKGKLVLLVIYNLTGHYNSYQQIAQARNESIINSELVVLKNLELEERERFKNAFIRNFSHELRNPLTSIISITKLLEGSKLNNEQSQMVDFLKESNTNLKLLLDDIMSISMIASGKLQLRNKIFSLISLLELIDFTYRSKTNGGAIRFKMDYDKKIPEFIEGDRLRVFQVLTNLLDNALKFTEEGTITLNVSLNQKRANKVSLRFEVSDTGVGIPSEKTNAIFESFIQLESEGKKEGAGLGLSIVKGLVGLMGSEVHVKSELGKGTTFYFDITLTYALDLASKPIDRAKKKNPDISKLKADKKYKVLLVEDDERTQMVLFKTLMDTNFFYIDLVNDGALVFETVINNSYDIILMDVDLPNVSGDQITKLIREFPFKNIKKIPIIGVTANVFEESIEDYLSLGMNAVVTKPFDFDELLNTMVKFLK</sequence>
<gene>
    <name evidence="8" type="ORF">GJ691_08060</name>
</gene>
<organism evidence="8 9">
    <name type="scientific">Maribacter luteus</name>
    <dbReference type="NCBI Taxonomy" id="2594478"/>
    <lineage>
        <taxon>Bacteria</taxon>
        <taxon>Pseudomonadati</taxon>
        <taxon>Bacteroidota</taxon>
        <taxon>Flavobacteriia</taxon>
        <taxon>Flavobacteriales</taxon>
        <taxon>Flavobacteriaceae</taxon>
        <taxon>Maribacter</taxon>
    </lineage>
</organism>
<comment type="catalytic activity">
    <reaction evidence="1">
        <text>ATP + protein L-histidine = ADP + protein N-phospho-L-histidine.</text>
        <dbReference type="EC" id="2.7.13.3"/>
    </reaction>
</comment>
<dbReference type="OrthoDB" id="1046984at2"/>
<dbReference type="SUPFAM" id="SSF55874">
    <property type="entry name" value="ATPase domain of HSP90 chaperone/DNA topoisomerase II/histidine kinase"/>
    <property type="match status" value="1"/>
</dbReference>
<dbReference type="GO" id="GO:0000155">
    <property type="term" value="F:phosphorelay sensor kinase activity"/>
    <property type="evidence" value="ECO:0007669"/>
    <property type="project" value="InterPro"/>
</dbReference>
<evidence type="ECO:0000256" key="1">
    <source>
        <dbReference type="ARBA" id="ARBA00000085"/>
    </source>
</evidence>
<dbReference type="InterPro" id="IPR005467">
    <property type="entry name" value="His_kinase_dom"/>
</dbReference>
<accession>A0A6I2MMA7</accession>
<feature type="modified residue" description="4-aspartylphosphate" evidence="5">
    <location>
        <position position="440"/>
    </location>
</feature>
<name>A0A6I2MMA7_9FLAO</name>
<keyword evidence="4" id="KW-0902">Two-component regulatory system</keyword>
<dbReference type="PROSITE" id="PS50110">
    <property type="entry name" value="RESPONSE_REGULATORY"/>
    <property type="match status" value="1"/>
</dbReference>
<dbReference type="InterPro" id="IPR011006">
    <property type="entry name" value="CheY-like_superfamily"/>
</dbReference>
<dbReference type="CDD" id="cd17546">
    <property type="entry name" value="REC_hyHK_CKI1_RcsC-like"/>
    <property type="match status" value="1"/>
</dbReference>
<feature type="domain" description="Histidine kinase" evidence="6">
    <location>
        <begin position="142"/>
        <end position="361"/>
    </location>
</feature>
<evidence type="ECO:0000259" key="6">
    <source>
        <dbReference type="PROSITE" id="PS50109"/>
    </source>
</evidence>
<comment type="caution">
    <text evidence="8">The sequence shown here is derived from an EMBL/GenBank/DDBJ whole genome shotgun (WGS) entry which is preliminary data.</text>
</comment>
<evidence type="ECO:0000256" key="4">
    <source>
        <dbReference type="ARBA" id="ARBA00023012"/>
    </source>
</evidence>
<dbReference type="EMBL" id="WKJH01000005">
    <property type="protein sequence ID" value="MRX64122.1"/>
    <property type="molecule type" value="Genomic_DNA"/>
</dbReference>
<dbReference type="InterPro" id="IPR036097">
    <property type="entry name" value="HisK_dim/P_sf"/>
</dbReference>
<dbReference type="AlphaFoldDB" id="A0A6I2MMA7"/>
<dbReference type="InterPro" id="IPR003661">
    <property type="entry name" value="HisK_dim/P_dom"/>
</dbReference>
<dbReference type="Pfam" id="PF02518">
    <property type="entry name" value="HATPase_c"/>
    <property type="match status" value="1"/>
</dbReference>
<dbReference type="PROSITE" id="PS50109">
    <property type="entry name" value="HIS_KIN"/>
    <property type="match status" value="1"/>
</dbReference>
<dbReference type="Proteomes" id="UP000443153">
    <property type="component" value="Unassembled WGS sequence"/>
</dbReference>